<dbReference type="PANTHER" id="PTHR35011">
    <property type="entry name" value="2,3-DIKETO-L-GULONATE TRAP TRANSPORTER SMALL PERMEASE PROTEIN YIAM"/>
    <property type="match status" value="1"/>
</dbReference>
<dbReference type="PANTHER" id="PTHR35011:SF10">
    <property type="entry name" value="TRAP TRANSPORTER SMALL PERMEASE PROTEIN"/>
    <property type="match status" value="1"/>
</dbReference>
<evidence type="ECO:0000256" key="4">
    <source>
        <dbReference type="ARBA" id="ARBA00022519"/>
    </source>
</evidence>
<keyword evidence="4" id="KW-0997">Cell inner membrane</keyword>
<dbReference type="InterPro" id="IPR055348">
    <property type="entry name" value="DctQ"/>
</dbReference>
<evidence type="ECO:0000256" key="3">
    <source>
        <dbReference type="ARBA" id="ARBA00022475"/>
    </source>
</evidence>
<evidence type="ECO:0000256" key="5">
    <source>
        <dbReference type="ARBA" id="ARBA00022692"/>
    </source>
</evidence>
<dbReference type="GO" id="GO:0005886">
    <property type="term" value="C:plasma membrane"/>
    <property type="evidence" value="ECO:0007669"/>
    <property type="project" value="UniProtKB-SubCell"/>
</dbReference>
<feature type="region of interest" description="Disordered" evidence="9">
    <location>
        <begin position="166"/>
        <end position="189"/>
    </location>
</feature>
<evidence type="ECO:0000259" key="11">
    <source>
        <dbReference type="Pfam" id="PF04290"/>
    </source>
</evidence>
<keyword evidence="3" id="KW-1003">Cell membrane</keyword>
<dbReference type="Proteomes" id="UP000589036">
    <property type="component" value="Unassembled WGS sequence"/>
</dbReference>
<evidence type="ECO:0000256" key="2">
    <source>
        <dbReference type="ARBA" id="ARBA00022448"/>
    </source>
</evidence>
<evidence type="ECO:0000313" key="12">
    <source>
        <dbReference type="EMBL" id="NYE48196.1"/>
    </source>
</evidence>
<evidence type="ECO:0000256" key="9">
    <source>
        <dbReference type="SAM" id="MobiDB-lite"/>
    </source>
</evidence>
<accession>A0A852TUS8</accession>
<keyword evidence="6 10" id="KW-1133">Transmembrane helix</keyword>
<dbReference type="RefSeq" id="WP_179644022.1">
    <property type="nucleotide sequence ID" value="NZ_BAAAYY010000016.1"/>
</dbReference>
<evidence type="ECO:0000256" key="8">
    <source>
        <dbReference type="ARBA" id="ARBA00038436"/>
    </source>
</evidence>
<sequence length="189" mass="20216">MSATPAPVPRRRHGLELCIEVPAVTVTFVMMLHITANALLRTFAQSPIPNTLEIVQYWYLPIVAFLGFIAAQHRGQHIAADLVYAMLPRPVRRAVLVGGCALCSVLSAGFAWFGWGEAVHAMEIGMTAGVSEVVSWPAYFLVPFAFGSLTVQFALAAARAIRHPEADRGAGGAGAVSADQEASSELEKK</sequence>
<feature type="transmembrane region" description="Helical" evidence="10">
    <location>
        <begin position="56"/>
        <end position="73"/>
    </location>
</feature>
<gene>
    <name evidence="12" type="ORF">HDA32_003316</name>
</gene>
<name>A0A852TUS8_9ACTN</name>
<dbReference type="InterPro" id="IPR007387">
    <property type="entry name" value="TRAP_DctQ"/>
</dbReference>
<feature type="transmembrane region" description="Helical" evidence="10">
    <location>
        <begin position="136"/>
        <end position="158"/>
    </location>
</feature>
<evidence type="ECO:0000313" key="13">
    <source>
        <dbReference type="Proteomes" id="UP000589036"/>
    </source>
</evidence>
<keyword evidence="5 10" id="KW-0812">Transmembrane</keyword>
<proteinExistence type="inferred from homology"/>
<dbReference type="AlphaFoldDB" id="A0A852TUS8"/>
<comment type="subcellular location">
    <subcellularLocation>
        <location evidence="1">Cell inner membrane</location>
        <topology evidence="1">Multi-pass membrane protein</topology>
    </subcellularLocation>
</comment>
<feature type="transmembrane region" description="Helical" evidence="10">
    <location>
        <begin position="21"/>
        <end position="44"/>
    </location>
</feature>
<dbReference type="GO" id="GO:0015740">
    <property type="term" value="P:C4-dicarboxylate transport"/>
    <property type="evidence" value="ECO:0007669"/>
    <property type="project" value="TreeGrafter"/>
</dbReference>
<feature type="domain" description="Tripartite ATP-independent periplasmic transporters DctQ component" evidence="11">
    <location>
        <begin position="30"/>
        <end position="162"/>
    </location>
</feature>
<feature type="transmembrane region" description="Helical" evidence="10">
    <location>
        <begin position="94"/>
        <end position="116"/>
    </location>
</feature>
<dbReference type="Pfam" id="PF04290">
    <property type="entry name" value="DctQ"/>
    <property type="match status" value="1"/>
</dbReference>
<dbReference type="EMBL" id="JACCCC010000001">
    <property type="protein sequence ID" value="NYE48196.1"/>
    <property type="molecule type" value="Genomic_DNA"/>
</dbReference>
<keyword evidence="2" id="KW-0813">Transport</keyword>
<evidence type="ECO:0000256" key="6">
    <source>
        <dbReference type="ARBA" id="ARBA00022989"/>
    </source>
</evidence>
<evidence type="ECO:0000256" key="1">
    <source>
        <dbReference type="ARBA" id="ARBA00004429"/>
    </source>
</evidence>
<reference evidence="12 13" key="1">
    <citation type="submission" date="2020-07" db="EMBL/GenBank/DDBJ databases">
        <title>Sequencing the genomes of 1000 actinobacteria strains.</title>
        <authorList>
            <person name="Klenk H.-P."/>
        </authorList>
    </citation>
    <scope>NUCLEOTIDE SEQUENCE [LARGE SCALE GENOMIC DNA]</scope>
    <source>
        <strain evidence="12 13">CXB654</strain>
    </source>
</reference>
<keyword evidence="13" id="KW-1185">Reference proteome</keyword>
<comment type="caution">
    <text evidence="12">The sequence shown here is derived from an EMBL/GenBank/DDBJ whole genome shotgun (WGS) entry which is preliminary data.</text>
</comment>
<dbReference type="GO" id="GO:0022857">
    <property type="term" value="F:transmembrane transporter activity"/>
    <property type="evidence" value="ECO:0007669"/>
    <property type="project" value="TreeGrafter"/>
</dbReference>
<organism evidence="12 13">
    <name type="scientific">Spinactinospora alkalitolerans</name>
    <dbReference type="NCBI Taxonomy" id="687207"/>
    <lineage>
        <taxon>Bacteria</taxon>
        <taxon>Bacillati</taxon>
        <taxon>Actinomycetota</taxon>
        <taxon>Actinomycetes</taxon>
        <taxon>Streptosporangiales</taxon>
        <taxon>Nocardiopsidaceae</taxon>
        <taxon>Spinactinospora</taxon>
    </lineage>
</organism>
<keyword evidence="7 10" id="KW-0472">Membrane</keyword>
<comment type="similarity">
    <text evidence="8">Belongs to the TRAP transporter small permease family.</text>
</comment>
<protein>
    <submittedName>
        <fullName evidence="12">TRAP-type C4-dicarboxylate transport system permease small subunit</fullName>
    </submittedName>
</protein>
<evidence type="ECO:0000256" key="10">
    <source>
        <dbReference type="SAM" id="Phobius"/>
    </source>
</evidence>
<evidence type="ECO:0000256" key="7">
    <source>
        <dbReference type="ARBA" id="ARBA00023136"/>
    </source>
</evidence>